<feature type="chain" id="PRO_5015554575" description="Laccase" evidence="5">
    <location>
        <begin position="22"/>
        <end position="593"/>
    </location>
</feature>
<dbReference type="Pfam" id="PF07731">
    <property type="entry name" value="Cu-oxidase_2"/>
    <property type="match status" value="1"/>
</dbReference>
<evidence type="ECO:0000256" key="2">
    <source>
        <dbReference type="ARBA" id="ARBA00022723"/>
    </source>
</evidence>
<comment type="similarity">
    <text evidence="1">Belongs to the multicopper oxidase family.</text>
</comment>
<dbReference type="InterPro" id="IPR008972">
    <property type="entry name" value="Cupredoxin"/>
</dbReference>
<feature type="signal peptide" evidence="5">
    <location>
        <begin position="1"/>
        <end position="21"/>
    </location>
</feature>
<keyword evidence="5" id="KW-0732">Signal</keyword>
<dbReference type="FunFam" id="2.60.40.420:FF:000021">
    <property type="entry name" value="Extracellular dihydrogeodin oxidase/laccase"/>
    <property type="match status" value="1"/>
</dbReference>
<keyword evidence="3" id="KW-0560">Oxidoreductase</keyword>
<reference evidence="9 10" key="1">
    <citation type="journal article" date="2018" name="Front. Microbiol.">
        <title>Genome-Wide Analysis of Corynespora cassiicola Leaf Fall Disease Putative Effectors.</title>
        <authorList>
            <person name="Lopez D."/>
            <person name="Ribeiro S."/>
            <person name="Label P."/>
            <person name="Fumanal B."/>
            <person name="Venisse J.S."/>
            <person name="Kohler A."/>
            <person name="de Oliveira R.R."/>
            <person name="Labutti K."/>
            <person name="Lipzen A."/>
            <person name="Lail K."/>
            <person name="Bauer D."/>
            <person name="Ohm R.A."/>
            <person name="Barry K.W."/>
            <person name="Spatafora J."/>
            <person name="Grigoriev I.V."/>
            <person name="Martin F.M."/>
            <person name="Pujade-Renaud V."/>
        </authorList>
    </citation>
    <scope>NUCLEOTIDE SEQUENCE [LARGE SCALE GENOMIC DNA]</scope>
    <source>
        <strain evidence="9 10">Philippines</strain>
    </source>
</reference>
<proteinExistence type="inferred from homology"/>
<dbReference type="CDD" id="cd13880">
    <property type="entry name" value="CuRO_2_MaLCC_like"/>
    <property type="match status" value="1"/>
</dbReference>
<evidence type="ECO:0000259" key="7">
    <source>
        <dbReference type="Pfam" id="PF07731"/>
    </source>
</evidence>
<feature type="domain" description="Plastocyanin-like" evidence="7">
    <location>
        <begin position="429"/>
        <end position="556"/>
    </location>
</feature>
<dbReference type="STRING" id="1448308.A0A2T2PBD3"/>
<keyword evidence="10" id="KW-1185">Reference proteome</keyword>
<dbReference type="Pfam" id="PF00394">
    <property type="entry name" value="Cu-oxidase"/>
    <property type="match status" value="1"/>
</dbReference>
<accession>A0A2T2PBD3</accession>
<dbReference type="SUPFAM" id="SSF49503">
    <property type="entry name" value="Cupredoxins"/>
    <property type="match status" value="3"/>
</dbReference>
<dbReference type="Pfam" id="PF07732">
    <property type="entry name" value="Cu-oxidase_3"/>
    <property type="match status" value="1"/>
</dbReference>
<evidence type="ECO:0000259" key="8">
    <source>
        <dbReference type="Pfam" id="PF07732"/>
    </source>
</evidence>
<dbReference type="CDD" id="cd13854">
    <property type="entry name" value="CuRO_1_MaLCC_like"/>
    <property type="match status" value="1"/>
</dbReference>
<dbReference type="InterPro" id="IPR011706">
    <property type="entry name" value="Cu-oxidase_C"/>
</dbReference>
<dbReference type="FunFam" id="2.60.40.420:FF:000045">
    <property type="entry name" value="Laccase 2"/>
    <property type="match status" value="1"/>
</dbReference>
<protein>
    <recommendedName>
        <fullName evidence="11">Laccase</fullName>
    </recommendedName>
</protein>
<evidence type="ECO:0008006" key="11">
    <source>
        <dbReference type="Google" id="ProtNLM"/>
    </source>
</evidence>
<dbReference type="EMBL" id="KZ678128">
    <property type="protein sequence ID" value="PSN74955.1"/>
    <property type="molecule type" value="Genomic_DNA"/>
</dbReference>
<dbReference type="GO" id="GO:0005507">
    <property type="term" value="F:copper ion binding"/>
    <property type="evidence" value="ECO:0007669"/>
    <property type="project" value="InterPro"/>
</dbReference>
<dbReference type="Proteomes" id="UP000240883">
    <property type="component" value="Unassembled WGS sequence"/>
</dbReference>
<dbReference type="Gene3D" id="2.60.40.420">
    <property type="entry name" value="Cupredoxins - blue copper proteins"/>
    <property type="match status" value="3"/>
</dbReference>
<keyword evidence="4" id="KW-0186">Copper</keyword>
<dbReference type="CDD" id="cd13901">
    <property type="entry name" value="CuRO_3_MaLCC_like"/>
    <property type="match status" value="1"/>
</dbReference>
<dbReference type="OrthoDB" id="2121828at2759"/>
<feature type="domain" description="Plastocyanin-like" evidence="6">
    <location>
        <begin position="217"/>
        <end position="362"/>
    </location>
</feature>
<keyword evidence="2" id="KW-0479">Metal-binding</keyword>
<evidence type="ECO:0000256" key="1">
    <source>
        <dbReference type="ARBA" id="ARBA00010609"/>
    </source>
</evidence>
<name>A0A2T2PBD3_CORCC</name>
<evidence type="ECO:0000259" key="6">
    <source>
        <dbReference type="Pfam" id="PF00394"/>
    </source>
</evidence>
<dbReference type="GO" id="GO:0016491">
    <property type="term" value="F:oxidoreductase activity"/>
    <property type="evidence" value="ECO:0007669"/>
    <property type="project" value="UniProtKB-KW"/>
</dbReference>
<feature type="domain" description="Plastocyanin-like" evidence="8">
    <location>
        <begin position="92"/>
        <end position="207"/>
    </location>
</feature>
<evidence type="ECO:0000256" key="3">
    <source>
        <dbReference type="ARBA" id="ARBA00023002"/>
    </source>
</evidence>
<dbReference type="InterPro" id="IPR011707">
    <property type="entry name" value="Cu-oxidase-like_N"/>
</dbReference>
<dbReference type="PANTHER" id="PTHR11709:SF71">
    <property type="entry name" value="OXIDOREDUCTASE TPCJ"/>
    <property type="match status" value="1"/>
</dbReference>
<evidence type="ECO:0000313" key="9">
    <source>
        <dbReference type="EMBL" id="PSN74955.1"/>
    </source>
</evidence>
<dbReference type="InterPro" id="IPR045087">
    <property type="entry name" value="Cu-oxidase_fam"/>
</dbReference>
<sequence length="593" mass="64901">MLYSITRIVGLLALLSSPLAALPSPPRAPDVPWKREGLRDIPKGNYDNSYQHGGCRHGPRSRSCWSDGFDVSTDMDLKWPNTGKTVKYEFDITNVTLAPDGVPKPMMVVNGQYPGPTIYADWGDEIEVVVTNSLTVNGTGLHWHGLRQLGTNDMDGAPGITECPIAPGERKVYRFRATNYGSTWYHGHYSVQYGEGIVGGIVIHGPASANYEVDLGILPFTDWFHTPLFTVNAAALHAARAPSADNLLVNGSMTSASGGEYAVTTLKPGKSHLLRLVNTGINNFVHVSLDGHPFTVIAADFVPIVPFTTTSLVLSVGQRYDVIINANQTVGNYWLRVGTGGGACDGPNANAANIKSIFRYEGSGSGEPDSAASAPLPTGCYDETNIVPFVHTEVPRELPDGINVGFTNTATKDNLVQWLINRNSMAIDFKQPTLRQILEGKNNFSETQNVYFVGEANKFQYWVIQQDNTTAPLPHPIHLHGHDFFVLDHQENAHWAGDVSRLKTDNPIRRDTVTLPKFGYIVLAFESDNPGAWLMHCHIPFHLAAGFGLQFIERKDEIMGSVSNAGELQDGCQTWSTFQDERWPNGFGHGESG</sequence>
<dbReference type="InterPro" id="IPR001117">
    <property type="entry name" value="Cu-oxidase_2nd"/>
</dbReference>
<dbReference type="PANTHER" id="PTHR11709">
    <property type="entry name" value="MULTI-COPPER OXIDASE"/>
    <property type="match status" value="1"/>
</dbReference>
<organism evidence="9 10">
    <name type="scientific">Corynespora cassiicola Philippines</name>
    <dbReference type="NCBI Taxonomy" id="1448308"/>
    <lineage>
        <taxon>Eukaryota</taxon>
        <taxon>Fungi</taxon>
        <taxon>Dikarya</taxon>
        <taxon>Ascomycota</taxon>
        <taxon>Pezizomycotina</taxon>
        <taxon>Dothideomycetes</taxon>
        <taxon>Pleosporomycetidae</taxon>
        <taxon>Pleosporales</taxon>
        <taxon>Corynesporascaceae</taxon>
        <taxon>Corynespora</taxon>
    </lineage>
</organism>
<evidence type="ECO:0000313" key="10">
    <source>
        <dbReference type="Proteomes" id="UP000240883"/>
    </source>
</evidence>
<evidence type="ECO:0000256" key="4">
    <source>
        <dbReference type="ARBA" id="ARBA00023008"/>
    </source>
</evidence>
<dbReference type="AlphaFoldDB" id="A0A2T2PBD3"/>
<evidence type="ECO:0000256" key="5">
    <source>
        <dbReference type="SAM" id="SignalP"/>
    </source>
</evidence>
<gene>
    <name evidence="9" type="ORF">BS50DRAFT_643487</name>
</gene>